<dbReference type="EMBL" id="NPEX01000036">
    <property type="protein sequence ID" value="RAI44712.1"/>
    <property type="molecule type" value="Genomic_DNA"/>
</dbReference>
<evidence type="ECO:0000259" key="3">
    <source>
        <dbReference type="Pfam" id="PF05065"/>
    </source>
</evidence>
<comment type="caution">
    <text evidence="4">The sequence shown here is derived from an EMBL/GenBank/DDBJ whole genome shotgun (WGS) entry which is preliminary data.</text>
</comment>
<dbReference type="InterPro" id="IPR054612">
    <property type="entry name" value="Phage_capsid-like_C"/>
</dbReference>
<feature type="domain" description="Phage capsid-like C-terminal" evidence="3">
    <location>
        <begin position="135"/>
        <end position="412"/>
    </location>
</feature>
<name>A0A327L593_9BRAD</name>
<feature type="coiled-coil region" evidence="2">
    <location>
        <begin position="13"/>
        <end position="58"/>
    </location>
</feature>
<accession>A0A327L593</accession>
<dbReference type="Proteomes" id="UP000249130">
    <property type="component" value="Unassembled WGS sequence"/>
</dbReference>
<dbReference type="NCBIfam" id="TIGR01554">
    <property type="entry name" value="major_cap_HK97"/>
    <property type="match status" value="1"/>
</dbReference>
<proteinExistence type="predicted"/>
<evidence type="ECO:0000256" key="1">
    <source>
        <dbReference type="ARBA" id="ARBA00004328"/>
    </source>
</evidence>
<keyword evidence="2" id="KW-0175">Coiled coil</keyword>
<protein>
    <submittedName>
        <fullName evidence="4">Phage major capsid protein</fullName>
    </submittedName>
</protein>
<keyword evidence="5" id="KW-1185">Reference proteome</keyword>
<dbReference type="Pfam" id="PF05065">
    <property type="entry name" value="Phage_capsid"/>
    <property type="match status" value="1"/>
</dbReference>
<dbReference type="Gene3D" id="3.30.2400.10">
    <property type="entry name" value="Major capsid protein gp5"/>
    <property type="match status" value="1"/>
</dbReference>
<evidence type="ECO:0000313" key="4">
    <source>
        <dbReference type="EMBL" id="RAI44712.1"/>
    </source>
</evidence>
<dbReference type="RefSeq" id="WP_111418474.1">
    <property type="nucleotide sequence ID" value="NZ_NPEX01000036.1"/>
</dbReference>
<dbReference type="OrthoDB" id="9786516at2"/>
<reference evidence="4 5" key="1">
    <citation type="submission" date="2017-07" db="EMBL/GenBank/DDBJ databases">
        <title>Draft Genome Sequences of Select Purple Nonsulfur Bacteria.</title>
        <authorList>
            <person name="Lasarre B."/>
            <person name="Mckinlay J.B."/>
        </authorList>
    </citation>
    <scope>NUCLEOTIDE SEQUENCE [LARGE SCALE GENOMIC DNA]</scope>
    <source>
        <strain evidence="4 5">DSM 5909</strain>
    </source>
</reference>
<dbReference type="SUPFAM" id="SSF56563">
    <property type="entry name" value="Major capsid protein gp5"/>
    <property type="match status" value="1"/>
</dbReference>
<dbReference type="AlphaFoldDB" id="A0A327L593"/>
<dbReference type="Gene3D" id="3.30.2320.10">
    <property type="entry name" value="hypothetical protein PF0899 domain"/>
    <property type="match status" value="1"/>
</dbReference>
<organism evidence="4 5">
    <name type="scientific">Rhodoplanes roseus</name>
    <dbReference type="NCBI Taxonomy" id="29409"/>
    <lineage>
        <taxon>Bacteria</taxon>
        <taxon>Pseudomonadati</taxon>
        <taxon>Pseudomonadota</taxon>
        <taxon>Alphaproteobacteria</taxon>
        <taxon>Hyphomicrobiales</taxon>
        <taxon>Nitrobacteraceae</taxon>
        <taxon>Rhodoplanes</taxon>
    </lineage>
</organism>
<dbReference type="InterPro" id="IPR024455">
    <property type="entry name" value="Phage_capsid"/>
</dbReference>
<evidence type="ECO:0000313" key="5">
    <source>
        <dbReference type="Proteomes" id="UP000249130"/>
    </source>
</evidence>
<gene>
    <name evidence="4" type="ORF">CH341_07805</name>
</gene>
<evidence type="ECO:0000256" key="2">
    <source>
        <dbReference type="SAM" id="Coils"/>
    </source>
</evidence>
<sequence length="430" mass="46810">MLKALLEKRAKLVADMKAIIDKAEAEDRDLTAEELETFDKLKAEKASLDLRVERAELLEASTAQLDSVRPAAARGGGIVRPPGPEARREFESLGQFFHAVRFARNDPRLSYIEGVGSGEDLSAANDMRMDTGTTGGFAIPPQFRNELMRIEAQDSMIRPRATVIPAGDPPDAPLTFPALDQSGTNPQNMYGGVQVQWIAEGAAKPQTDAALTDVTLEPHEIAGHIVVTDKLLRNWQAADALLRNLLRGAVLAAEDYAFLRGNGVGKPLGAINAGAAYAVNRATANQVNYPDLVNMVARLLMRGGAPLWSLPQSALPQIAQLKDPNDNYIWHENARDGFAGTLLGYPVRWNNRAPALGTKGDVVLADWSYYLIKDGSGPFVAASEHVHFINNKTVIKIFWNVDGQPWLQAPFKEENGYQVSPFVVLDVPAG</sequence>
<comment type="subcellular location">
    <subcellularLocation>
        <location evidence="1">Virion</location>
    </subcellularLocation>
</comment>